<accession>A0AAE1DS74</accession>
<protein>
    <submittedName>
        <fullName evidence="2">Uncharacterized protein</fullName>
    </submittedName>
</protein>
<gene>
    <name evidence="2" type="ORF">RRG08_052095</name>
</gene>
<sequence>MCSLAASVQGQHVQSGCLGTGTACAAWLPRYKDSMCSLAASVQGQYVQPGRAVKNLPNMKSTRFAALFSTCATSYLSGIHTVPDPSREPDLPVVRALGGHQEGHLLRSDPSRPISPLA</sequence>
<feature type="compositionally biased region" description="Basic and acidic residues" evidence="1">
    <location>
        <begin position="101"/>
        <end position="110"/>
    </location>
</feature>
<name>A0AAE1DS74_9GAST</name>
<keyword evidence="3" id="KW-1185">Reference proteome</keyword>
<feature type="region of interest" description="Disordered" evidence="1">
    <location>
        <begin position="99"/>
        <end position="118"/>
    </location>
</feature>
<evidence type="ECO:0000313" key="3">
    <source>
        <dbReference type="Proteomes" id="UP001283361"/>
    </source>
</evidence>
<evidence type="ECO:0000313" key="2">
    <source>
        <dbReference type="EMBL" id="KAK3780944.1"/>
    </source>
</evidence>
<dbReference type="Proteomes" id="UP001283361">
    <property type="component" value="Unassembled WGS sequence"/>
</dbReference>
<organism evidence="2 3">
    <name type="scientific">Elysia crispata</name>
    <name type="common">lettuce slug</name>
    <dbReference type="NCBI Taxonomy" id="231223"/>
    <lineage>
        <taxon>Eukaryota</taxon>
        <taxon>Metazoa</taxon>
        <taxon>Spiralia</taxon>
        <taxon>Lophotrochozoa</taxon>
        <taxon>Mollusca</taxon>
        <taxon>Gastropoda</taxon>
        <taxon>Heterobranchia</taxon>
        <taxon>Euthyneura</taxon>
        <taxon>Panpulmonata</taxon>
        <taxon>Sacoglossa</taxon>
        <taxon>Placobranchoidea</taxon>
        <taxon>Plakobranchidae</taxon>
        <taxon>Elysia</taxon>
    </lineage>
</organism>
<comment type="caution">
    <text evidence="2">The sequence shown here is derived from an EMBL/GenBank/DDBJ whole genome shotgun (WGS) entry which is preliminary data.</text>
</comment>
<dbReference type="EMBL" id="JAWDGP010002675">
    <property type="protein sequence ID" value="KAK3780944.1"/>
    <property type="molecule type" value="Genomic_DNA"/>
</dbReference>
<evidence type="ECO:0000256" key="1">
    <source>
        <dbReference type="SAM" id="MobiDB-lite"/>
    </source>
</evidence>
<reference evidence="2" key="1">
    <citation type="journal article" date="2023" name="G3 (Bethesda)">
        <title>A reference genome for the long-term kleptoplast-retaining sea slug Elysia crispata morphotype clarki.</title>
        <authorList>
            <person name="Eastman K.E."/>
            <person name="Pendleton A.L."/>
            <person name="Shaikh M.A."/>
            <person name="Suttiyut T."/>
            <person name="Ogas R."/>
            <person name="Tomko P."/>
            <person name="Gavelis G."/>
            <person name="Widhalm J.R."/>
            <person name="Wisecaver J.H."/>
        </authorList>
    </citation>
    <scope>NUCLEOTIDE SEQUENCE</scope>
    <source>
        <strain evidence="2">ECLA1</strain>
    </source>
</reference>
<dbReference type="AlphaFoldDB" id="A0AAE1DS74"/>
<proteinExistence type="predicted"/>